<keyword evidence="4" id="KW-1185">Reference proteome</keyword>
<accession>A0A8H6Z1P7</accession>
<dbReference type="AlphaFoldDB" id="A0A8H6Z1P7"/>
<keyword evidence="2" id="KW-1133">Transmembrane helix</keyword>
<keyword evidence="2" id="KW-0472">Membrane</keyword>
<organism evidence="3 4">
    <name type="scientific">Mycena venus</name>
    <dbReference type="NCBI Taxonomy" id="2733690"/>
    <lineage>
        <taxon>Eukaryota</taxon>
        <taxon>Fungi</taxon>
        <taxon>Dikarya</taxon>
        <taxon>Basidiomycota</taxon>
        <taxon>Agaricomycotina</taxon>
        <taxon>Agaricomycetes</taxon>
        <taxon>Agaricomycetidae</taxon>
        <taxon>Agaricales</taxon>
        <taxon>Marasmiineae</taxon>
        <taxon>Mycenaceae</taxon>
        <taxon>Mycena</taxon>
    </lineage>
</organism>
<reference evidence="3" key="1">
    <citation type="submission" date="2020-05" db="EMBL/GenBank/DDBJ databases">
        <title>Mycena genomes resolve the evolution of fungal bioluminescence.</title>
        <authorList>
            <person name="Tsai I.J."/>
        </authorList>
    </citation>
    <scope>NUCLEOTIDE SEQUENCE</scope>
    <source>
        <strain evidence="3">CCC161011</strain>
    </source>
</reference>
<sequence>MALWNFTIPDTSPIFSYHPYADGFGLNTGWQTYYTVSGFNTQPGESSEGDSYHVTSLVGAEVSLQFYGSAVYLYGTVNASYEVILDEDARSFDGATGVLYSNQALIEENHSAGLDPERMHTLNVTNISGGGKLTLSSVVTYQVDTSLSPVPNQPSNSTGPSDSIRGTSSRSVKVGKIVGPIAGVFVLGLLLAVFFWLRSRKPRSDNEKSITPLVLSLPDHGTGSTHSEIVQTAIPLRKGHSTWSQPALPPAPSPPTPLYAPAASAVSPTSPADVNQIIELIAQRIDRREGGQGSESLSPPGYRVHSM</sequence>
<dbReference type="EMBL" id="JACAZI010000002">
    <property type="protein sequence ID" value="KAF7369212.1"/>
    <property type="molecule type" value="Genomic_DNA"/>
</dbReference>
<evidence type="ECO:0000313" key="4">
    <source>
        <dbReference type="Proteomes" id="UP000620124"/>
    </source>
</evidence>
<feature type="transmembrane region" description="Helical" evidence="2">
    <location>
        <begin position="177"/>
        <end position="197"/>
    </location>
</feature>
<dbReference type="Proteomes" id="UP000620124">
    <property type="component" value="Unassembled WGS sequence"/>
</dbReference>
<feature type="region of interest" description="Disordered" evidence="1">
    <location>
        <begin position="288"/>
        <end position="307"/>
    </location>
</feature>
<keyword evidence="2" id="KW-0812">Transmembrane</keyword>
<dbReference type="OrthoDB" id="2576334at2759"/>
<evidence type="ECO:0000313" key="3">
    <source>
        <dbReference type="EMBL" id="KAF7369212.1"/>
    </source>
</evidence>
<protein>
    <submittedName>
        <fullName evidence="3">Uncharacterized protein</fullName>
    </submittedName>
</protein>
<proteinExistence type="predicted"/>
<feature type="region of interest" description="Disordered" evidence="1">
    <location>
        <begin position="146"/>
        <end position="168"/>
    </location>
</feature>
<name>A0A8H6Z1P7_9AGAR</name>
<dbReference type="Gene3D" id="2.60.120.260">
    <property type="entry name" value="Galactose-binding domain-like"/>
    <property type="match status" value="1"/>
</dbReference>
<comment type="caution">
    <text evidence="3">The sequence shown here is derived from an EMBL/GenBank/DDBJ whole genome shotgun (WGS) entry which is preliminary data.</text>
</comment>
<evidence type="ECO:0000256" key="1">
    <source>
        <dbReference type="SAM" id="MobiDB-lite"/>
    </source>
</evidence>
<gene>
    <name evidence="3" type="ORF">MVEN_00248800</name>
</gene>
<evidence type="ECO:0000256" key="2">
    <source>
        <dbReference type="SAM" id="Phobius"/>
    </source>
</evidence>